<dbReference type="AlphaFoldDB" id="A0A832QWL2"/>
<dbReference type="InterPro" id="IPR000587">
    <property type="entry name" value="Creatinase_N"/>
</dbReference>
<name>A0A832QWL2_9RHOB</name>
<accession>A0A832QWL2</accession>
<comment type="caution">
    <text evidence="3">The sequence shown here is derived from an EMBL/GenBank/DDBJ whole genome shotgun (WGS) entry which is preliminary data.</text>
</comment>
<reference evidence="3 4" key="1">
    <citation type="journal article" date="2020" name="Biotechnol. Biofuels">
        <title>New insights from the biogas microbiome by comprehensive genome-resolved metagenomics of nearly 1600 species originating from multiple anaerobic digesters.</title>
        <authorList>
            <person name="Campanaro S."/>
            <person name="Treu L."/>
            <person name="Rodriguez-R L.M."/>
            <person name="Kovalovszki A."/>
            <person name="Ziels R.M."/>
            <person name="Maus I."/>
            <person name="Zhu X."/>
            <person name="Kougias P.G."/>
            <person name="Basile A."/>
            <person name="Luo G."/>
            <person name="Schluter A."/>
            <person name="Konstantinidis K.T."/>
            <person name="Angelidaki I."/>
        </authorList>
    </citation>
    <scope>NUCLEOTIDE SEQUENCE [LARGE SCALE GENOMIC DNA]</scope>
    <source>
        <strain evidence="3">AS04akNAM_125</strain>
    </source>
</reference>
<keyword evidence="3" id="KW-0645">Protease</keyword>
<dbReference type="CDD" id="cd01066">
    <property type="entry name" value="APP_MetAP"/>
    <property type="match status" value="1"/>
</dbReference>
<dbReference type="Gene3D" id="3.40.350.10">
    <property type="entry name" value="Creatinase/prolidase N-terminal domain"/>
    <property type="match status" value="1"/>
</dbReference>
<dbReference type="Proteomes" id="UP000580830">
    <property type="component" value="Unassembled WGS sequence"/>
</dbReference>
<dbReference type="Pfam" id="PF00557">
    <property type="entry name" value="Peptidase_M24"/>
    <property type="match status" value="1"/>
</dbReference>
<dbReference type="RefSeq" id="WP_303728903.1">
    <property type="nucleotide sequence ID" value="NZ_DULP01000017.1"/>
</dbReference>
<evidence type="ECO:0000313" key="4">
    <source>
        <dbReference type="Proteomes" id="UP000580830"/>
    </source>
</evidence>
<dbReference type="PANTHER" id="PTHR46112">
    <property type="entry name" value="AMINOPEPTIDASE"/>
    <property type="match status" value="1"/>
</dbReference>
<dbReference type="InterPro" id="IPR050659">
    <property type="entry name" value="Peptidase_M24B"/>
</dbReference>
<dbReference type="GO" id="GO:0004177">
    <property type="term" value="F:aminopeptidase activity"/>
    <property type="evidence" value="ECO:0007669"/>
    <property type="project" value="UniProtKB-KW"/>
</dbReference>
<feature type="domain" description="Peptidase M24" evidence="1">
    <location>
        <begin position="178"/>
        <end position="385"/>
    </location>
</feature>
<dbReference type="SUPFAM" id="SSF53092">
    <property type="entry name" value="Creatinase/prolidase N-terminal domain"/>
    <property type="match status" value="1"/>
</dbReference>
<evidence type="ECO:0000259" key="2">
    <source>
        <dbReference type="Pfam" id="PF01321"/>
    </source>
</evidence>
<organism evidence="3 4">
    <name type="scientific">Paracoccus solventivorans</name>
    <dbReference type="NCBI Taxonomy" id="53463"/>
    <lineage>
        <taxon>Bacteria</taxon>
        <taxon>Pseudomonadati</taxon>
        <taxon>Pseudomonadota</taxon>
        <taxon>Alphaproteobacteria</taxon>
        <taxon>Rhodobacterales</taxon>
        <taxon>Paracoccaceae</taxon>
        <taxon>Paracoccus</taxon>
    </lineage>
</organism>
<dbReference type="Gene3D" id="3.90.230.10">
    <property type="entry name" value="Creatinase/methionine aminopeptidase superfamily"/>
    <property type="match status" value="1"/>
</dbReference>
<dbReference type="EMBL" id="DULP01000017">
    <property type="protein sequence ID" value="HHW32730.1"/>
    <property type="molecule type" value="Genomic_DNA"/>
</dbReference>
<dbReference type="PANTHER" id="PTHR46112:SF2">
    <property type="entry name" value="XAA-PRO AMINOPEPTIDASE P-RELATED"/>
    <property type="match status" value="1"/>
</dbReference>
<evidence type="ECO:0000259" key="1">
    <source>
        <dbReference type="Pfam" id="PF00557"/>
    </source>
</evidence>
<dbReference type="InterPro" id="IPR036005">
    <property type="entry name" value="Creatinase/aminopeptidase-like"/>
</dbReference>
<keyword evidence="3" id="KW-0031">Aminopeptidase</keyword>
<dbReference type="SUPFAM" id="SSF55920">
    <property type="entry name" value="Creatinase/aminopeptidase"/>
    <property type="match status" value="1"/>
</dbReference>
<protein>
    <submittedName>
        <fullName evidence="3">Aminopeptidase P family protein</fullName>
    </submittedName>
</protein>
<dbReference type="InterPro" id="IPR000994">
    <property type="entry name" value="Pept_M24"/>
</dbReference>
<sequence length="402" mass="43948">MDLVKEIMKNPLPRELAFTKAEYDERIAKAQARMKAEGIDVLLISNTSNLGYLTGYDTTMPSGYTVGILQATGGVALHSSELEATCGLLAGVIEEFESFRWYDAQDTAGHLGGVLRDRGLSRARIGLEMGYAETFASGAFDTKSYLRLKQMLPDAEFVDATLLVLEVRSIKTAKELDYMREAGRISALGLEAARDAAAEGRMDNDLVAAAHHAMISAGSELMSIDPMCMTGRRCGYMPHIPYRRTRLNKGDTIYLEFTGTFNRYNAPCMRSAVIGEPSDAVKRLSDAAIETVETLLANIRPGRTGAEVAAIAQKVLDRVPEAFFHGGFGYSIGMGFQPSWCEAPLYISEAEQRELKPGMTFHLPICTWVPAQYGIGFSESVVVTENGCETLTPGSNRHLAVR</sequence>
<keyword evidence="3" id="KW-0378">Hydrolase</keyword>
<proteinExistence type="predicted"/>
<evidence type="ECO:0000313" key="3">
    <source>
        <dbReference type="EMBL" id="HHW32730.1"/>
    </source>
</evidence>
<feature type="domain" description="Creatinase N-terminal" evidence="2">
    <location>
        <begin position="26"/>
        <end position="170"/>
    </location>
</feature>
<gene>
    <name evidence="3" type="ORF">GXX24_01100</name>
</gene>
<dbReference type="Pfam" id="PF01321">
    <property type="entry name" value="Creatinase_N"/>
    <property type="match status" value="1"/>
</dbReference>
<dbReference type="InterPro" id="IPR029149">
    <property type="entry name" value="Creatin/AminoP/Spt16_N"/>
</dbReference>